<organism evidence="3 4">
    <name type="scientific">Marasmius crinis-equi</name>
    <dbReference type="NCBI Taxonomy" id="585013"/>
    <lineage>
        <taxon>Eukaryota</taxon>
        <taxon>Fungi</taxon>
        <taxon>Dikarya</taxon>
        <taxon>Basidiomycota</taxon>
        <taxon>Agaricomycotina</taxon>
        <taxon>Agaricomycetes</taxon>
        <taxon>Agaricomycetidae</taxon>
        <taxon>Agaricales</taxon>
        <taxon>Marasmiineae</taxon>
        <taxon>Marasmiaceae</taxon>
        <taxon>Marasmius</taxon>
    </lineage>
</organism>
<feature type="compositionally biased region" description="Polar residues" evidence="1">
    <location>
        <begin position="330"/>
        <end position="340"/>
    </location>
</feature>
<dbReference type="SUPFAM" id="SSF57959">
    <property type="entry name" value="Leucine zipper domain"/>
    <property type="match status" value="1"/>
</dbReference>
<feature type="compositionally biased region" description="Acidic residues" evidence="1">
    <location>
        <begin position="389"/>
        <end position="398"/>
    </location>
</feature>
<sequence length="474" mass="51894">MADHYRIPSVLPKPPSSAERKPSTSGSTSTAQEVFQPQLLANYLNMLASTPAAQTSEVDKQVVEGIVKSMLGQGMSSSESLHPMTMADLVTHHRRSQKPHSPAPSPAPTTALPPETRPATSRPTLPTPTPLHQQQQWPLVKQPPQIARTEYLTSPIENGFGDDFNTSPMLSDAVSPYSPFANEFATSPYLSDTSPLAGLIENTSPLMGTPLLSFDDEFEFNTGPVEDSPLTPDLDTPIMEGYDDATMDVYATNGQSALFNDQATGMYEQIEEISVTDKGKAKENIKVKEETSTPDTKPLSAFPQPTPSLPLSTTMTTRSAARRGSSTSTVPTGTRRNVTPHSLIPYDAPTQTRRYITPSSTSRKEMPLGFARKRKRVDSTSRAKPDSASGEDELDEPLEPLRPNATEKEAIEHKRRQNTLAARKSRKRKLEHLVQLENDNAELKEELESWKAKAGILASMVKAYGIADVDVEKL</sequence>
<feature type="compositionally biased region" description="Low complexity" evidence="1">
    <location>
        <begin position="108"/>
        <end position="138"/>
    </location>
</feature>
<proteinExistence type="predicted"/>
<feature type="compositionally biased region" description="Polar residues" evidence="1">
    <location>
        <begin position="349"/>
        <end position="361"/>
    </location>
</feature>
<dbReference type="Pfam" id="PF07716">
    <property type="entry name" value="bZIP_2"/>
    <property type="match status" value="1"/>
</dbReference>
<dbReference type="InterPro" id="IPR046347">
    <property type="entry name" value="bZIP_sf"/>
</dbReference>
<feature type="region of interest" description="Disordered" evidence="1">
    <location>
        <begin position="91"/>
        <end position="138"/>
    </location>
</feature>
<evidence type="ECO:0000313" key="4">
    <source>
        <dbReference type="Proteomes" id="UP001465976"/>
    </source>
</evidence>
<dbReference type="Proteomes" id="UP001465976">
    <property type="component" value="Unassembled WGS sequence"/>
</dbReference>
<protein>
    <recommendedName>
        <fullName evidence="2">BZIP domain-containing protein</fullName>
    </recommendedName>
</protein>
<name>A0ABR3FPF2_9AGAR</name>
<dbReference type="EMBL" id="JBAHYK010000165">
    <property type="protein sequence ID" value="KAL0577313.1"/>
    <property type="molecule type" value="Genomic_DNA"/>
</dbReference>
<evidence type="ECO:0000259" key="2">
    <source>
        <dbReference type="PROSITE" id="PS00036"/>
    </source>
</evidence>
<gene>
    <name evidence="3" type="ORF">V5O48_004669</name>
</gene>
<dbReference type="CDD" id="cd12193">
    <property type="entry name" value="bZIP_GCN4"/>
    <property type="match status" value="1"/>
</dbReference>
<feature type="domain" description="BZIP" evidence="2">
    <location>
        <begin position="414"/>
        <end position="428"/>
    </location>
</feature>
<dbReference type="Gene3D" id="3.30.160.60">
    <property type="entry name" value="Classic Zinc Finger"/>
    <property type="match status" value="1"/>
</dbReference>
<dbReference type="PROSITE" id="PS00036">
    <property type="entry name" value="BZIP_BASIC"/>
    <property type="match status" value="1"/>
</dbReference>
<feature type="compositionally biased region" description="Low complexity" evidence="1">
    <location>
        <begin position="309"/>
        <end position="329"/>
    </location>
</feature>
<feature type="region of interest" description="Disordered" evidence="1">
    <location>
        <begin position="1"/>
        <end position="33"/>
    </location>
</feature>
<feature type="compositionally biased region" description="Basic residues" evidence="1">
    <location>
        <begin position="413"/>
        <end position="428"/>
    </location>
</feature>
<feature type="region of interest" description="Disordered" evidence="1">
    <location>
        <begin position="285"/>
        <end position="428"/>
    </location>
</feature>
<feature type="compositionally biased region" description="Polar residues" evidence="1">
    <location>
        <begin position="23"/>
        <end position="33"/>
    </location>
</feature>
<evidence type="ECO:0000256" key="1">
    <source>
        <dbReference type="SAM" id="MobiDB-lite"/>
    </source>
</evidence>
<reference evidence="3 4" key="1">
    <citation type="submission" date="2024-02" db="EMBL/GenBank/DDBJ databases">
        <title>A draft genome for the cacao thread blight pathogen Marasmius crinis-equi.</title>
        <authorList>
            <person name="Cohen S.P."/>
            <person name="Baruah I.K."/>
            <person name="Amoako-Attah I."/>
            <person name="Bukari Y."/>
            <person name="Meinhardt L.W."/>
            <person name="Bailey B.A."/>
        </authorList>
    </citation>
    <scope>NUCLEOTIDE SEQUENCE [LARGE SCALE GENOMIC DNA]</scope>
    <source>
        <strain evidence="3 4">GH-76</strain>
    </source>
</reference>
<comment type="caution">
    <text evidence="3">The sequence shown here is derived from an EMBL/GenBank/DDBJ whole genome shotgun (WGS) entry which is preliminary data.</text>
</comment>
<dbReference type="InterPro" id="IPR004827">
    <property type="entry name" value="bZIP"/>
</dbReference>
<accession>A0ABR3FPF2</accession>
<keyword evidence="4" id="KW-1185">Reference proteome</keyword>
<evidence type="ECO:0000313" key="3">
    <source>
        <dbReference type="EMBL" id="KAL0577313.1"/>
    </source>
</evidence>